<accession>A0A0F9KSG9</accession>
<keyword evidence="1" id="KW-0812">Transmembrane</keyword>
<dbReference type="EMBL" id="LAZR01007443">
    <property type="protein sequence ID" value="KKM85229.1"/>
    <property type="molecule type" value="Genomic_DNA"/>
</dbReference>
<proteinExistence type="predicted"/>
<evidence type="ECO:0000256" key="1">
    <source>
        <dbReference type="SAM" id="Phobius"/>
    </source>
</evidence>
<dbReference type="AlphaFoldDB" id="A0A0F9KSG9"/>
<evidence type="ECO:0000313" key="2">
    <source>
        <dbReference type="EMBL" id="KKM85229.1"/>
    </source>
</evidence>
<gene>
    <name evidence="2" type="ORF">LCGC14_1291090</name>
</gene>
<sequence length="128" mass="14082">MAVSRQFNAAGVKFNRIPSSYPVSPIPSFSNPVPAIPRFVPSSETDGEATHIISRFEIAHHRAVSEHAYHGTISTVSEGYRQVHYLIYLGLIGVLLGVLAFSKSTQSDHVSDFLTDRIRNFATVISQP</sequence>
<reference evidence="2" key="1">
    <citation type="journal article" date="2015" name="Nature">
        <title>Complex archaea that bridge the gap between prokaryotes and eukaryotes.</title>
        <authorList>
            <person name="Spang A."/>
            <person name="Saw J.H."/>
            <person name="Jorgensen S.L."/>
            <person name="Zaremba-Niedzwiedzka K."/>
            <person name="Martijn J."/>
            <person name="Lind A.E."/>
            <person name="van Eijk R."/>
            <person name="Schleper C."/>
            <person name="Guy L."/>
            <person name="Ettema T.J."/>
        </authorList>
    </citation>
    <scope>NUCLEOTIDE SEQUENCE</scope>
</reference>
<keyword evidence="1" id="KW-1133">Transmembrane helix</keyword>
<name>A0A0F9KSG9_9ZZZZ</name>
<feature type="transmembrane region" description="Helical" evidence="1">
    <location>
        <begin position="83"/>
        <end position="101"/>
    </location>
</feature>
<protein>
    <submittedName>
        <fullName evidence="2">Uncharacterized protein</fullName>
    </submittedName>
</protein>
<keyword evidence="1" id="KW-0472">Membrane</keyword>
<organism evidence="2">
    <name type="scientific">marine sediment metagenome</name>
    <dbReference type="NCBI Taxonomy" id="412755"/>
    <lineage>
        <taxon>unclassified sequences</taxon>
        <taxon>metagenomes</taxon>
        <taxon>ecological metagenomes</taxon>
    </lineage>
</organism>
<comment type="caution">
    <text evidence="2">The sequence shown here is derived from an EMBL/GenBank/DDBJ whole genome shotgun (WGS) entry which is preliminary data.</text>
</comment>